<keyword evidence="1" id="KW-0472">Membrane</keyword>
<accession>A0A382L9M1</accession>
<reference evidence="2" key="1">
    <citation type="submission" date="2018-05" db="EMBL/GenBank/DDBJ databases">
        <authorList>
            <person name="Lanie J.A."/>
            <person name="Ng W.-L."/>
            <person name="Kazmierczak K.M."/>
            <person name="Andrzejewski T.M."/>
            <person name="Davidsen T.M."/>
            <person name="Wayne K.J."/>
            <person name="Tettelin H."/>
            <person name="Glass J.I."/>
            <person name="Rusch D."/>
            <person name="Podicherti R."/>
            <person name="Tsui H.-C.T."/>
            <person name="Winkler M.E."/>
        </authorList>
    </citation>
    <scope>NUCLEOTIDE SEQUENCE</scope>
</reference>
<feature type="transmembrane region" description="Helical" evidence="1">
    <location>
        <begin position="147"/>
        <end position="168"/>
    </location>
</feature>
<sequence length="206" mass="22690">MINKITELDWLKKTLGPGILFASTAIGVSHLVQSTRAGASYGFGLLFFIVIANLFKYPFFEFGSRFANATETSIIDGYKKLGVWVLWSYLIITLISMFFITSAVGAVTSGFLQNLFKTTELGIWNHIVLFAICGSILSFGKYDSLDGLIKIIGFTLLISTLLAFTLVLIKGPVSKTLFPLIDYNKTDILFIIALMGWMPTAVDLSS</sequence>
<evidence type="ECO:0000313" key="2">
    <source>
        <dbReference type="EMBL" id="SVC31581.1"/>
    </source>
</evidence>
<organism evidence="2">
    <name type="scientific">marine metagenome</name>
    <dbReference type="NCBI Taxonomy" id="408172"/>
    <lineage>
        <taxon>unclassified sequences</taxon>
        <taxon>metagenomes</taxon>
        <taxon>ecological metagenomes</taxon>
    </lineage>
</organism>
<feature type="non-terminal residue" evidence="2">
    <location>
        <position position="206"/>
    </location>
</feature>
<protein>
    <submittedName>
        <fullName evidence="2">Uncharacterized protein</fullName>
    </submittedName>
</protein>
<keyword evidence="1" id="KW-0812">Transmembrane</keyword>
<name>A0A382L9M1_9ZZZZ</name>
<feature type="transmembrane region" description="Helical" evidence="1">
    <location>
        <begin position="38"/>
        <end position="60"/>
    </location>
</feature>
<feature type="transmembrane region" description="Helical" evidence="1">
    <location>
        <begin position="121"/>
        <end position="140"/>
    </location>
</feature>
<dbReference type="AlphaFoldDB" id="A0A382L9M1"/>
<feature type="transmembrane region" description="Helical" evidence="1">
    <location>
        <begin position="81"/>
        <end position="101"/>
    </location>
</feature>
<gene>
    <name evidence="2" type="ORF">METZ01_LOCUS284435</name>
</gene>
<dbReference type="EMBL" id="UINC01084701">
    <property type="protein sequence ID" value="SVC31581.1"/>
    <property type="molecule type" value="Genomic_DNA"/>
</dbReference>
<proteinExistence type="predicted"/>
<keyword evidence="1" id="KW-1133">Transmembrane helix</keyword>
<evidence type="ECO:0000256" key="1">
    <source>
        <dbReference type="SAM" id="Phobius"/>
    </source>
</evidence>